<reference evidence="2" key="1">
    <citation type="submission" date="2022-07" db="EMBL/GenBank/DDBJ databases">
        <title>Genome analysis of Parmales, a sister group of diatoms, reveals the evolutionary specialization of diatoms from phago-mixotrophs to photoautotrophs.</title>
        <authorList>
            <person name="Ban H."/>
            <person name="Sato S."/>
            <person name="Yoshikawa S."/>
            <person name="Kazumasa Y."/>
            <person name="Nakamura Y."/>
            <person name="Ichinomiya M."/>
            <person name="Saitoh K."/>
            <person name="Sato N."/>
            <person name="Blanc-Mathieu R."/>
            <person name="Endo H."/>
            <person name="Kuwata A."/>
            <person name="Ogata H."/>
        </authorList>
    </citation>
    <scope>NUCLEOTIDE SEQUENCE</scope>
</reference>
<evidence type="ECO:0000256" key="1">
    <source>
        <dbReference type="SAM" id="MobiDB-lite"/>
    </source>
</evidence>
<evidence type="ECO:0000313" key="2">
    <source>
        <dbReference type="EMBL" id="GMH56763.1"/>
    </source>
</evidence>
<name>A0A9W7DVR8_9STRA</name>
<keyword evidence="3" id="KW-1185">Reference proteome</keyword>
<feature type="region of interest" description="Disordered" evidence="1">
    <location>
        <begin position="41"/>
        <end position="71"/>
    </location>
</feature>
<dbReference type="EMBL" id="BRXZ01000891">
    <property type="protein sequence ID" value="GMH56763.1"/>
    <property type="molecule type" value="Genomic_DNA"/>
</dbReference>
<dbReference type="Proteomes" id="UP001165082">
    <property type="component" value="Unassembled WGS sequence"/>
</dbReference>
<sequence length="292" mass="31854">MANVLGVNVSANEKGVGLAKREREEEVLVGINSRKEEVIEISAVGQRQKAESTTPEPSAPKPHNPAPDDPRLKYMKKLKEKRGLDVSDLQKASSAKDAKLGDGSFHVNLRDAIKAQEKKGDPNRYSSRRWLPVSGMGSLLNYIQSRSIKIGLLRPPELHSSYLDGDIEEYDKQLADVEFDYKFDDGDGGAGKDSKGPEFVVQDAASGLGIPREGGKTNFLMVVSSNSKVLGAARDVNSYTCYLKPANGRRCDVSTNFSISNISELRDVVDEVNGISFSNVRRVDFGINHGGV</sequence>
<dbReference type="AlphaFoldDB" id="A0A9W7DVR8"/>
<feature type="region of interest" description="Disordered" evidence="1">
    <location>
        <begin position="1"/>
        <end position="21"/>
    </location>
</feature>
<accession>A0A9W7DVR8</accession>
<evidence type="ECO:0000313" key="3">
    <source>
        <dbReference type="Proteomes" id="UP001165082"/>
    </source>
</evidence>
<organism evidence="2 3">
    <name type="scientific">Triparma retinervis</name>
    <dbReference type="NCBI Taxonomy" id="2557542"/>
    <lineage>
        <taxon>Eukaryota</taxon>
        <taxon>Sar</taxon>
        <taxon>Stramenopiles</taxon>
        <taxon>Ochrophyta</taxon>
        <taxon>Bolidophyceae</taxon>
        <taxon>Parmales</taxon>
        <taxon>Triparmaceae</taxon>
        <taxon>Triparma</taxon>
    </lineage>
</organism>
<proteinExistence type="predicted"/>
<dbReference type="OrthoDB" id="200540at2759"/>
<gene>
    <name evidence="2" type="ORF">TrRE_jg10468</name>
</gene>
<protein>
    <submittedName>
        <fullName evidence="2">Uncharacterized protein</fullName>
    </submittedName>
</protein>
<comment type="caution">
    <text evidence="2">The sequence shown here is derived from an EMBL/GenBank/DDBJ whole genome shotgun (WGS) entry which is preliminary data.</text>
</comment>